<organism evidence="1 2">
    <name type="scientific">Bacteroides fragilis</name>
    <dbReference type="NCBI Taxonomy" id="817"/>
    <lineage>
        <taxon>Bacteria</taxon>
        <taxon>Pseudomonadati</taxon>
        <taxon>Bacteroidota</taxon>
        <taxon>Bacteroidia</taxon>
        <taxon>Bacteroidales</taxon>
        <taxon>Bacteroidaceae</taxon>
        <taxon>Bacteroides</taxon>
    </lineage>
</organism>
<evidence type="ECO:0000313" key="2">
    <source>
        <dbReference type="Proteomes" id="UP001075704"/>
    </source>
</evidence>
<name>A0ABD4VP80_BACFG</name>
<reference evidence="1" key="1">
    <citation type="submission" date="2022-12" db="EMBL/GenBank/DDBJ databases">
        <title>Development of a Multilocus Sequence Typing Scheme for Bacteroides fragilis Based on Whole Genome Sequencing Data and Clinical Application.</title>
        <authorList>
            <person name="Nielsen F.D."/>
            <person name="Justesen U.S."/>
        </authorList>
    </citation>
    <scope>NUCLEOTIDE SEQUENCE</scope>
    <source>
        <strain evidence="1">BF_BC_ODE_DK_2015_2</strain>
    </source>
</reference>
<dbReference type="RefSeq" id="WP_007218396.1">
    <property type="nucleotide sequence ID" value="NZ_JAGJIB010000003.1"/>
</dbReference>
<sequence length="91" mass="10368">MYFTLAINEQLADMLRTATELSVQINAYIKNDEEFNIEEFPSNVISDASDNITKIITDLGDVIGRDIVSQAIYEEEKEIKNRLNTESHVSK</sequence>
<dbReference type="EMBL" id="JAPUAC010000002">
    <property type="protein sequence ID" value="MCZ2653183.1"/>
    <property type="molecule type" value="Genomic_DNA"/>
</dbReference>
<accession>A0ABD4VP80</accession>
<comment type="caution">
    <text evidence="1">The sequence shown here is derived from an EMBL/GenBank/DDBJ whole genome shotgun (WGS) entry which is preliminary data.</text>
</comment>
<dbReference type="Proteomes" id="UP001075704">
    <property type="component" value="Unassembled WGS sequence"/>
</dbReference>
<evidence type="ECO:0000313" key="1">
    <source>
        <dbReference type="EMBL" id="MCZ2653183.1"/>
    </source>
</evidence>
<proteinExistence type="predicted"/>
<protein>
    <submittedName>
        <fullName evidence="1">Uncharacterized protein</fullName>
    </submittedName>
</protein>
<dbReference type="AlphaFoldDB" id="A0ABD4VP80"/>
<gene>
    <name evidence="1" type="ORF">O1422_03280</name>
</gene>